<comment type="function">
    <text evidence="7 8">Key enzyme in folate metabolism. Catalyzes an essential reaction for de novo glycine and purine synthesis, and for DNA precursor synthesis.</text>
</comment>
<dbReference type="PRINTS" id="PR00070">
    <property type="entry name" value="DHFR"/>
</dbReference>
<dbReference type="FunFam" id="3.40.430.10:FF:000001">
    <property type="entry name" value="Dihydrofolate reductase"/>
    <property type="match status" value="1"/>
</dbReference>
<dbReference type="PANTHER" id="PTHR48069:SF3">
    <property type="entry name" value="DIHYDROFOLATE REDUCTASE"/>
    <property type="match status" value="1"/>
</dbReference>
<dbReference type="GO" id="GO:0070401">
    <property type="term" value="F:NADP+ binding"/>
    <property type="evidence" value="ECO:0007669"/>
    <property type="project" value="UniProtKB-ARBA"/>
</dbReference>
<evidence type="ECO:0000256" key="1">
    <source>
        <dbReference type="ARBA" id="ARBA00004903"/>
    </source>
</evidence>
<evidence type="ECO:0000313" key="12">
    <source>
        <dbReference type="Proteomes" id="UP001320898"/>
    </source>
</evidence>
<dbReference type="PROSITE" id="PS00075">
    <property type="entry name" value="DHFR_1"/>
    <property type="match status" value="1"/>
</dbReference>
<dbReference type="EC" id="1.5.1.3" evidence="3 8"/>
<evidence type="ECO:0000313" key="11">
    <source>
        <dbReference type="EMBL" id="MCT8972652.1"/>
    </source>
</evidence>
<dbReference type="GO" id="GO:0046452">
    <property type="term" value="P:dihydrofolate metabolic process"/>
    <property type="evidence" value="ECO:0007669"/>
    <property type="project" value="TreeGrafter"/>
</dbReference>
<gene>
    <name evidence="11" type="ORF">MUB46_12370</name>
</gene>
<comment type="similarity">
    <text evidence="2 8 9">Belongs to the dihydrofolate reductase family.</text>
</comment>
<keyword evidence="6 8" id="KW-0560">Oxidoreductase</keyword>
<evidence type="ECO:0000256" key="3">
    <source>
        <dbReference type="ARBA" id="ARBA00012856"/>
    </source>
</evidence>
<proteinExistence type="inferred from homology"/>
<accession>A0AAW5QZT6</accession>
<dbReference type="InterPro" id="IPR012259">
    <property type="entry name" value="DHFR"/>
</dbReference>
<organism evidence="11 12">
    <name type="scientific">Microbaculum marinisediminis</name>
    <dbReference type="NCBI Taxonomy" id="2931392"/>
    <lineage>
        <taxon>Bacteria</taxon>
        <taxon>Pseudomonadati</taxon>
        <taxon>Pseudomonadota</taxon>
        <taxon>Alphaproteobacteria</taxon>
        <taxon>Hyphomicrobiales</taxon>
        <taxon>Tepidamorphaceae</taxon>
        <taxon>Microbaculum</taxon>
    </lineage>
</organism>
<evidence type="ECO:0000259" key="10">
    <source>
        <dbReference type="PROSITE" id="PS51330"/>
    </source>
</evidence>
<dbReference type="InterPro" id="IPR017925">
    <property type="entry name" value="DHFR_CS"/>
</dbReference>
<dbReference type="Proteomes" id="UP001320898">
    <property type="component" value="Unassembled WGS sequence"/>
</dbReference>
<keyword evidence="12" id="KW-1185">Reference proteome</keyword>
<dbReference type="RefSeq" id="WP_261616229.1">
    <property type="nucleotide sequence ID" value="NZ_JALIDZ010000005.1"/>
</dbReference>
<dbReference type="PROSITE" id="PS51330">
    <property type="entry name" value="DHFR_2"/>
    <property type="match status" value="1"/>
</dbReference>
<dbReference type="PANTHER" id="PTHR48069">
    <property type="entry name" value="DIHYDROFOLATE REDUCTASE"/>
    <property type="match status" value="1"/>
</dbReference>
<evidence type="ECO:0000256" key="7">
    <source>
        <dbReference type="ARBA" id="ARBA00025067"/>
    </source>
</evidence>
<dbReference type="PIRSF" id="PIRSF000194">
    <property type="entry name" value="DHFR"/>
    <property type="match status" value="1"/>
</dbReference>
<dbReference type="InterPro" id="IPR024072">
    <property type="entry name" value="DHFR-like_dom_sf"/>
</dbReference>
<dbReference type="GO" id="GO:0006730">
    <property type="term" value="P:one-carbon metabolic process"/>
    <property type="evidence" value="ECO:0007669"/>
    <property type="project" value="UniProtKB-KW"/>
</dbReference>
<evidence type="ECO:0000256" key="4">
    <source>
        <dbReference type="ARBA" id="ARBA00022563"/>
    </source>
</evidence>
<dbReference type="EMBL" id="JALIDZ010000005">
    <property type="protein sequence ID" value="MCT8972652.1"/>
    <property type="molecule type" value="Genomic_DNA"/>
</dbReference>
<protein>
    <recommendedName>
        <fullName evidence="3 8">Dihydrofolate reductase</fullName>
        <ecNumber evidence="3 8">1.5.1.3</ecNumber>
    </recommendedName>
</protein>
<evidence type="ECO:0000256" key="5">
    <source>
        <dbReference type="ARBA" id="ARBA00022857"/>
    </source>
</evidence>
<evidence type="ECO:0000256" key="2">
    <source>
        <dbReference type="ARBA" id="ARBA00009539"/>
    </source>
</evidence>
<dbReference type="GO" id="GO:0004146">
    <property type="term" value="F:dihydrofolate reductase activity"/>
    <property type="evidence" value="ECO:0007669"/>
    <property type="project" value="UniProtKB-EC"/>
</dbReference>
<feature type="domain" description="DHFR" evidence="10">
    <location>
        <begin position="4"/>
        <end position="168"/>
    </location>
</feature>
<comment type="pathway">
    <text evidence="1 8">Cofactor biosynthesis; tetrahydrofolate biosynthesis; 5,6,7,8-tetrahydrofolate from 7,8-dihydrofolate: step 1/1.</text>
</comment>
<dbReference type="GO" id="GO:0005829">
    <property type="term" value="C:cytosol"/>
    <property type="evidence" value="ECO:0007669"/>
    <property type="project" value="TreeGrafter"/>
</dbReference>
<name>A0AAW5QZT6_9HYPH</name>
<dbReference type="InterPro" id="IPR001796">
    <property type="entry name" value="DHFR_dom"/>
</dbReference>
<sequence>MTIRLSIIVAMAENRVIGRDNGLPWRLPTDLRHFKAVTMGKPVVMGRKTFDSIGRPLPGRDNIVVTRGTGIASDQVHVAYSLGEAVGLAEDFARDRGLDEIFIIGGAQIYEEAIGRAERLYVTEVAGTPDGDAHFPVIDPKAWRQVSREGPVQGEKDSAPMTFVVYERVI</sequence>
<dbReference type="Gene3D" id="3.40.430.10">
    <property type="entry name" value="Dihydrofolate Reductase, subunit A"/>
    <property type="match status" value="1"/>
</dbReference>
<dbReference type="GO" id="GO:0046654">
    <property type="term" value="P:tetrahydrofolate biosynthetic process"/>
    <property type="evidence" value="ECO:0007669"/>
    <property type="project" value="InterPro"/>
</dbReference>
<comment type="catalytic activity">
    <reaction evidence="8">
        <text>(6S)-5,6,7,8-tetrahydrofolate + NADP(+) = 7,8-dihydrofolate + NADPH + H(+)</text>
        <dbReference type="Rhea" id="RHEA:15009"/>
        <dbReference type="ChEBI" id="CHEBI:15378"/>
        <dbReference type="ChEBI" id="CHEBI:57451"/>
        <dbReference type="ChEBI" id="CHEBI:57453"/>
        <dbReference type="ChEBI" id="CHEBI:57783"/>
        <dbReference type="ChEBI" id="CHEBI:58349"/>
        <dbReference type="EC" id="1.5.1.3"/>
    </reaction>
</comment>
<dbReference type="CDD" id="cd00209">
    <property type="entry name" value="DHFR"/>
    <property type="match status" value="1"/>
</dbReference>
<reference evidence="11 12" key="1">
    <citation type="submission" date="2022-04" db="EMBL/GenBank/DDBJ databases">
        <authorList>
            <person name="Ye Y.-Q."/>
            <person name="Du Z.-J."/>
        </authorList>
    </citation>
    <scope>NUCLEOTIDE SEQUENCE [LARGE SCALE GENOMIC DNA]</scope>
    <source>
        <strain evidence="11 12">A6E488</strain>
    </source>
</reference>
<keyword evidence="5 8" id="KW-0521">NADP</keyword>
<comment type="caution">
    <text evidence="11">The sequence shown here is derived from an EMBL/GenBank/DDBJ whole genome shotgun (WGS) entry which is preliminary data.</text>
</comment>
<dbReference type="AlphaFoldDB" id="A0AAW5QZT6"/>
<evidence type="ECO:0000256" key="6">
    <source>
        <dbReference type="ARBA" id="ARBA00023002"/>
    </source>
</evidence>
<evidence type="ECO:0000256" key="9">
    <source>
        <dbReference type="RuleBase" id="RU004474"/>
    </source>
</evidence>
<dbReference type="SUPFAM" id="SSF53597">
    <property type="entry name" value="Dihydrofolate reductase-like"/>
    <property type="match status" value="1"/>
</dbReference>
<keyword evidence="4 8" id="KW-0554">One-carbon metabolism</keyword>
<dbReference type="GO" id="GO:0046655">
    <property type="term" value="P:folic acid metabolic process"/>
    <property type="evidence" value="ECO:0007669"/>
    <property type="project" value="TreeGrafter"/>
</dbReference>
<dbReference type="Pfam" id="PF00186">
    <property type="entry name" value="DHFR_1"/>
    <property type="match status" value="1"/>
</dbReference>
<evidence type="ECO:0000256" key="8">
    <source>
        <dbReference type="PIRNR" id="PIRNR000194"/>
    </source>
</evidence>